<dbReference type="SMART" id="SM00213">
    <property type="entry name" value="UBQ"/>
    <property type="match status" value="1"/>
</dbReference>
<dbReference type="InterPro" id="IPR019956">
    <property type="entry name" value="Ubiquitin_dom"/>
</dbReference>
<proteinExistence type="predicted"/>
<dbReference type="Proteomes" id="UP001415857">
    <property type="component" value="Unassembled WGS sequence"/>
</dbReference>
<reference evidence="3 4" key="1">
    <citation type="journal article" date="2024" name="Plant J.">
        <title>Genome sequences and population genomics reveal climatic adaptation and genomic divergence between two closely related sweetgum species.</title>
        <authorList>
            <person name="Xu W.Q."/>
            <person name="Ren C.Q."/>
            <person name="Zhang X.Y."/>
            <person name="Comes H.P."/>
            <person name="Liu X.H."/>
            <person name="Li Y.G."/>
            <person name="Kettle C.J."/>
            <person name="Jalonen R."/>
            <person name="Gaisberger H."/>
            <person name="Ma Y.Z."/>
            <person name="Qiu Y.X."/>
        </authorList>
    </citation>
    <scope>NUCLEOTIDE SEQUENCE [LARGE SCALE GENOMIC DNA]</scope>
    <source>
        <strain evidence="3">Hangzhou</strain>
    </source>
</reference>
<gene>
    <name evidence="3" type="ORF">L1049_009689</name>
</gene>
<evidence type="ECO:0000313" key="3">
    <source>
        <dbReference type="EMBL" id="KAK9267267.1"/>
    </source>
</evidence>
<evidence type="ECO:0000313" key="4">
    <source>
        <dbReference type="Proteomes" id="UP001415857"/>
    </source>
</evidence>
<dbReference type="EMBL" id="JBBPBK010000016">
    <property type="protein sequence ID" value="KAK9267267.1"/>
    <property type="molecule type" value="Genomic_DNA"/>
</dbReference>
<keyword evidence="1" id="KW-1017">Isopeptide bond</keyword>
<dbReference type="PRINTS" id="PR00348">
    <property type="entry name" value="UBIQUITIN"/>
</dbReference>
<evidence type="ECO:0000256" key="1">
    <source>
        <dbReference type="ARBA" id="ARBA00022499"/>
    </source>
</evidence>
<organism evidence="3 4">
    <name type="scientific">Liquidambar formosana</name>
    <name type="common">Formosan gum</name>
    <dbReference type="NCBI Taxonomy" id="63359"/>
    <lineage>
        <taxon>Eukaryota</taxon>
        <taxon>Viridiplantae</taxon>
        <taxon>Streptophyta</taxon>
        <taxon>Embryophyta</taxon>
        <taxon>Tracheophyta</taxon>
        <taxon>Spermatophyta</taxon>
        <taxon>Magnoliopsida</taxon>
        <taxon>eudicotyledons</taxon>
        <taxon>Gunneridae</taxon>
        <taxon>Pentapetalae</taxon>
        <taxon>Saxifragales</taxon>
        <taxon>Altingiaceae</taxon>
        <taxon>Liquidambar</taxon>
    </lineage>
</organism>
<dbReference type="Gene3D" id="3.10.20.90">
    <property type="entry name" value="Phosphatidylinositol 3-kinase Catalytic Subunit, Chain A, domain 1"/>
    <property type="match status" value="1"/>
</dbReference>
<accession>A0AAP0R0T6</accession>
<sequence length="143" mass="15948">MRKDEPNAVHSSSNATQSAVVQARVPDVRSLSCTAFARGQSSRSVSRLQFFVRMISEGNTLVVQANSEDTVRSLHERIQVITGIPVIEQRLIYRGKQLQWEQSLADCSIQNDAGLQLVAGCRVPSILRLGRPSMTWCRRYAGF</sequence>
<dbReference type="InterPro" id="IPR050158">
    <property type="entry name" value="Ubiquitin_ubiquitin-like"/>
</dbReference>
<dbReference type="Pfam" id="PF00240">
    <property type="entry name" value="ubiquitin"/>
    <property type="match status" value="1"/>
</dbReference>
<dbReference type="PROSITE" id="PS00430">
    <property type="entry name" value="TONB_DEPENDENT_REC_1"/>
    <property type="match status" value="1"/>
</dbReference>
<dbReference type="InterPro" id="IPR010916">
    <property type="entry name" value="TonB_box_CS"/>
</dbReference>
<feature type="domain" description="Ubiquitin-like" evidence="2">
    <location>
        <begin position="48"/>
        <end position="118"/>
    </location>
</feature>
<evidence type="ECO:0000259" key="2">
    <source>
        <dbReference type="PROSITE" id="PS50053"/>
    </source>
</evidence>
<dbReference type="PANTHER" id="PTHR10666">
    <property type="entry name" value="UBIQUITIN"/>
    <property type="match status" value="1"/>
</dbReference>
<comment type="caution">
    <text evidence="3">The sequence shown here is derived from an EMBL/GenBank/DDBJ whole genome shotgun (WGS) entry which is preliminary data.</text>
</comment>
<protein>
    <recommendedName>
        <fullName evidence="2">Ubiquitin-like domain-containing protein</fullName>
    </recommendedName>
</protein>
<dbReference type="GO" id="GO:0003729">
    <property type="term" value="F:mRNA binding"/>
    <property type="evidence" value="ECO:0007669"/>
    <property type="project" value="UniProtKB-ARBA"/>
</dbReference>
<dbReference type="InterPro" id="IPR000626">
    <property type="entry name" value="Ubiquitin-like_dom"/>
</dbReference>
<keyword evidence="4" id="KW-1185">Reference proteome</keyword>
<dbReference type="SUPFAM" id="SSF54236">
    <property type="entry name" value="Ubiquitin-like"/>
    <property type="match status" value="1"/>
</dbReference>
<dbReference type="PROSITE" id="PS50053">
    <property type="entry name" value="UBIQUITIN_2"/>
    <property type="match status" value="1"/>
</dbReference>
<dbReference type="AlphaFoldDB" id="A0AAP0R0T6"/>
<name>A0AAP0R0T6_LIQFO</name>
<dbReference type="InterPro" id="IPR029071">
    <property type="entry name" value="Ubiquitin-like_domsf"/>
</dbReference>